<feature type="transmembrane region" description="Helical" evidence="1">
    <location>
        <begin position="378"/>
        <end position="400"/>
    </location>
</feature>
<feature type="transmembrane region" description="Helical" evidence="1">
    <location>
        <begin position="263"/>
        <end position="281"/>
    </location>
</feature>
<sequence length="406" mass="46256">MPDVGTLLNTLRSPSGVDFYPVVIQVLMVLTWAVHMFFINLVIGSMFLTIYGYFQKDLRWRHLSQKLIKIAIISLSLGIVFGVAPLLFTQTIYDNLWYTANNLSASWVVTFVPVVIVAYYAAYFFYFRNKDRSPVWLGVFPIISLLLILLAGSIMHIFSYQELFPDKWIDWYTNGGTTMNTDGWHVYAFSIPRFLMFIFLSFFVTGIFLKGYAWFFGKRTDMDQDEVTWFGTVGHKVAIVSGGLLIADAILYNILQGTMMHPVIWGTIGFVAVVWALLIAWGNRKMSWTAPTLVILAGLSDLSIGIMREAIRMIELAQYNHTIYDYPLNMDIFGPIFFFGTLAVGIAIFTFVLYVLYKGGRVAGVYEASKVETANTAWRMAWYAVVMWLIVFWGTGVIVLSQLNNY</sequence>
<feature type="transmembrane region" description="Helical" evidence="1">
    <location>
        <begin position="194"/>
        <end position="215"/>
    </location>
</feature>
<evidence type="ECO:0000256" key="1">
    <source>
        <dbReference type="SAM" id="Phobius"/>
    </source>
</evidence>
<evidence type="ECO:0000313" key="2">
    <source>
        <dbReference type="EMBL" id="PTQ56830.1"/>
    </source>
</evidence>
<feature type="transmembrane region" description="Helical" evidence="1">
    <location>
        <begin position="105"/>
        <end position="126"/>
    </location>
</feature>
<organism evidence="2 3">
    <name type="scientific">Candidatus Carbonibacillus altaicus</name>
    <dbReference type="NCBI Taxonomy" id="2163959"/>
    <lineage>
        <taxon>Bacteria</taxon>
        <taxon>Bacillati</taxon>
        <taxon>Bacillota</taxon>
        <taxon>Bacilli</taxon>
        <taxon>Bacillales</taxon>
        <taxon>Candidatus Carbonibacillus</taxon>
    </lineage>
</organism>
<evidence type="ECO:0000313" key="3">
    <source>
        <dbReference type="Proteomes" id="UP000244338"/>
    </source>
</evidence>
<keyword evidence="1" id="KW-0472">Membrane</keyword>
<keyword evidence="1" id="KW-1133">Transmembrane helix</keyword>
<keyword evidence="1" id="KW-0812">Transmembrane</keyword>
<protein>
    <submittedName>
        <fullName evidence="2">Uncharacterized protein</fullName>
    </submittedName>
</protein>
<feature type="transmembrane region" description="Helical" evidence="1">
    <location>
        <begin position="332"/>
        <end position="357"/>
    </location>
</feature>
<dbReference type="EMBL" id="PEBX01000018">
    <property type="protein sequence ID" value="PTQ56830.1"/>
    <property type="molecule type" value="Genomic_DNA"/>
</dbReference>
<reference evidence="3" key="1">
    <citation type="journal article" date="2018" name="Sci. Rep.">
        <title>Lignite coal burning seam in the remote Altai Mountains harbors a hydrogen-driven thermophilic microbial community.</title>
        <authorList>
            <person name="Kadnikov V.V."/>
            <person name="Mardanov A.V."/>
            <person name="Ivasenko D.A."/>
            <person name="Antsiferov D.V."/>
            <person name="Beletsky A.V."/>
            <person name="Karnachuk O.V."/>
            <person name="Ravin N.V."/>
        </authorList>
    </citation>
    <scope>NUCLEOTIDE SEQUENCE [LARGE SCALE GENOMIC DNA]</scope>
</reference>
<feature type="transmembrane region" description="Helical" evidence="1">
    <location>
        <begin position="288"/>
        <end position="307"/>
    </location>
</feature>
<name>A0A2R6Y2B3_9BACL</name>
<gene>
    <name evidence="2" type="ORF">BSOLF_2632</name>
</gene>
<comment type="caution">
    <text evidence="2">The sequence shown here is derived from an EMBL/GenBank/DDBJ whole genome shotgun (WGS) entry which is preliminary data.</text>
</comment>
<accession>A0A2R6Y2B3</accession>
<proteinExistence type="predicted"/>
<dbReference type="Proteomes" id="UP000244338">
    <property type="component" value="Unassembled WGS sequence"/>
</dbReference>
<feature type="transmembrane region" description="Helical" evidence="1">
    <location>
        <begin position="135"/>
        <end position="158"/>
    </location>
</feature>
<feature type="transmembrane region" description="Helical" evidence="1">
    <location>
        <begin position="227"/>
        <end position="251"/>
    </location>
</feature>
<dbReference type="AlphaFoldDB" id="A0A2R6Y2B3"/>
<feature type="transmembrane region" description="Helical" evidence="1">
    <location>
        <begin position="20"/>
        <end position="49"/>
    </location>
</feature>
<feature type="transmembrane region" description="Helical" evidence="1">
    <location>
        <begin position="70"/>
        <end position="93"/>
    </location>
</feature>